<reference evidence="2" key="1">
    <citation type="submission" date="2022-07" db="EMBL/GenBank/DDBJ databases">
        <title>Isolation, identification, and degradation of a PFOSA degrading strain from sewage treatment plant.</title>
        <authorList>
            <person name="Zhang L."/>
            <person name="Huo Y."/>
        </authorList>
    </citation>
    <scope>NUCLEOTIDE SEQUENCE</scope>
    <source>
        <strain evidence="2">C1</strain>
    </source>
</reference>
<accession>A0ABY5IUG5</accession>
<dbReference type="RefSeq" id="WP_256550801.1">
    <property type="nucleotide sequence ID" value="NZ_CP101751.1"/>
</dbReference>
<feature type="domain" description="Antitoxin SocA-like Panacea" evidence="1">
    <location>
        <begin position="27"/>
        <end position="124"/>
    </location>
</feature>
<dbReference type="InterPro" id="IPR025272">
    <property type="entry name" value="SocA_Panacea"/>
</dbReference>
<evidence type="ECO:0000313" key="3">
    <source>
        <dbReference type="Proteomes" id="UP001059844"/>
    </source>
</evidence>
<gene>
    <name evidence="2" type="ORF">NOX80_15980</name>
</gene>
<evidence type="ECO:0000259" key="1">
    <source>
        <dbReference type="Pfam" id="PF13274"/>
    </source>
</evidence>
<sequence length="155" mass="18125">MPYSPTTIANYYIEKYGKGGELTPMKLLKLTYIAYGWYLAVTEGKERLTDEQPVAWDMGPVFPSLYRNIKKNYKKWNISSKIPLPVLEKIKDRDKTFLDKIWSIYGKYDGVYLSALTHEEGAPWNEVYCKGSNRELNDETIYQHYKAKMSAKEDE</sequence>
<keyword evidence="3" id="KW-1185">Reference proteome</keyword>
<organism evidence="2 3">
    <name type="scientific">Flavobacterium cerinum</name>
    <dbReference type="NCBI Taxonomy" id="2502784"/>
    <lineage>
        <taxon>Bacteria</taxon>
        <taxon>Pseudomonadati</taxon>
        <taxon>Bacteroidota</taxon>
        <taxon>Flavobacteriia</taxon>
        <taxon>Flavobacteriales</taxon>
        <taxon>Flavobacteriaceae</taxon>
        <taxon>Flavobacterium</taxon>
    </lineage>
</organism>
<proteinExistence type="predicted"/>
<dbReference type="Pfam" id="PF13274">
    <property type="entry name" value="SocA_Panacea"/>
    <property type="match status" value="1"/>
</dbReference>
<dbReference type="EMBL" id="CP101751">
    <property type="protein sequence ID" value="UUC45111.1"/>
    <property type="molecule type" value="Genomic_DNA"/>
</dbReference>
<dbReference type="Proteomes" id="UP001059844">
    <property type="component" value="Chromosome"/>
</dbReference>
<protein>
    <submittedName>
        <fullName evidence="2">DUF4065 domain-containing protein</fullName>
    </submittedName>
</protein>
<name>A0ABY5IUG5_9FLAO</name>
<evidence type="ECO:0000313" key="2">
    <source>
        <dbReference type="EMBL" id="UUC45111.1"/>
    </source>
</evidence>